<dbReference type="PANTHER" id="PTHR13939:SF0">
    <property type="entry name" value="NMN AMIDOHYDROLASE-LIKE PROTEIN YFAY"/>
    <property type="match status" value="1"/>
</dbReference>
<dbReference type="InterPro" id="IPR050101">
    <property type="entry name" value="CinA"/>
</dbReference>
<name>A0A7S2F0V2_9CHLO</name>
<dbReference type="PANTHER" id="PTHR13939">
    <property type="entry name" value="NICOTINAMIDE-NUCLEOTIDE AMIDOHYDROLASE PNCC"/>
    <property type="match status" value="1"/>
</dbReference>
<dbReference type="InterPro" id="IPR036425">
    <property type="entry name" value="MoaB/Mog-like_dom_sf"/>
</dbReference>
<dbReference type="SMART" id="SM00852">
    <property type="entry name" value="MoCF_biosynth"/>
    <property type="match status" value="1"/>
</dbReference>
<dbReference type="CDD" id="cd00885">
    <property type="entry name" value="cinA"/>
    <property type="match status" value="1"/>
</dbReference>
<dbReference type="Gene3D" id="3.40.980.10">
    <property type="entry name" value="MoaB/Mog-like domain"/>
    <property type="match status" value="1"/>
</dbReference>
<sequence>MLTTLGKHLPYRSASTAVRGVSLSSFSFHRKAPLRAFSSQQHNSVAFVAIGDELLNGKIADTNLAYLASKLTPRGVTIKRAEFVRDNLEDIEATLRRLRKEVVPGPTGAIITSGGIGPTHDDITYDAVAAAVNTHLDVHAGTLERMTRHYESQGKEVNEARMRMATLPVSAEVLTTDGLWVPVVNADNTYVLPGIPRLFRSLVDAHIDRFRGDLGNWRLVNLYTTAGEGDYATKLGELAARYPTVSIGSYPGDMTSSKQETKLTVEGFNESDVDAAAEEVKQLVGGIVREERKTSDV</sequence>
<evidence type="ECO:0000259" key="1">
    <source>
        <dbReference type="SMART" id="SM00852"/>
    </source>
</evidence>
<dbReference type="SUPFAM" id="SSF53218">
    <property type="entry name" value="Molybdenum cofactor biosynthesis proteins"/>
    <property type="match status" value="1"/>
</dbReference>
<dbReference type="InterPro" id="IPR056596">
    <property type="entry name" value="FLAD1_M"/>
</dbReference>
<dbReference type="EMBL" id="HBGR01001753">
    <property type="protein sequence ID" value="CAD9368754.1"/>
    <property type="molecule type" value="Transcribed_RNA"/>
</dbReference>
<dbReference type="Pfam" id="PF00994">
    <property type="entry name" value="MoCF_biosynth"/>
    <property type="match status" value="1"/>
</dbReference>
<feature type="domain" description="MoaB/Mog" evidence="1">
    <location>
        <begin position="46"/>
        <end position="214"/>
    </location>
</feature>
<proteinExistence type="predicted"/>
<gene>
    <name evidence="2" type="ORF">PPRO1471_LOCUS1156</name>
</gene>
<protein>
    <recommendedName>
        <fullName evidence="1">MoaB/Mog domain-containing protein</fullName>
    </recommendedName>
</protein>
<reference evidence="2" key="1">
    <citation type="submission" date="2021-01" db="EMBL/GenBank/DDBJ databases">
        <authorList>
            <person name="Corre E."/>
            <person name="Pelletier E."/>
            <person name="Niang G."/>
            <person name="Scheremetjew M."/>
            <person name="Finn R."/>
            <person name="Kale V."/>
            <person name="Holt S."/>
            <person name="Cochrane G."/>
            <person name="Meng A."/>
            <person name="Brown T."/>
            <person name="Cohen L."/>
        </authorList>
    </citation>
    <scope>NUCLEOTIDE SEQUENCE</scope>
    <source>
        <strain evidence="2">RCC733</strain>
    </source>
</reference>
<organism evidence="2">
    <name type="scientific">Pycnococcus provasolii</name>
    <dbReference type="NCBI Taxonomy" id="41880"/>
    <lineage>
        <taxon>Eukaryota</taxon>
        <taxon>Viridiplantae</taxon>
        <taxon>Chlorophyta</taxon>
        <taxon>Pseudoscourfieldiophyceae</taxon>
        <taxon>Pseudoscourfieldiales</taxon>
        <taxon>Pycnococcaceae</taxon>
        <taxon>Pycnococcus</taxon>
    </lineage>
</organism>
<dbReference type="InterPro" id="IPR001453">
    <property type="entry name" value="MoaB/Mog_dom"/>
</dbReference>
<accession>A0A7S2F0V2</accession>
<dbReference type="Pfam" id="PF24102">
    <property type="entry name" value="FLAD1_M"/>
    <property type="match status" value="1"/>
</dbReference>
<evidence type="ECO:0000313" key="2">
    <source>
        <dbReference type="EMBL" id="CAD9368754.1"/>
    </source>
</evidence>
<dbReference type="AlphaFoldDB" id="A0A7S2F0V2"/>